<gene>
    <name evidence="3" type="primary">Foxo3</name>
    <name evidence="3" type="synonym">Foxo3a</name>
</gene>
<reference evidence="2" key="4">
    <citation type="journal article" date="2001" name="Nature">
        <title>Functional annotation of a full-length mouse cDNA collection.</title>
        <authorList>
            <consortium name="The RIKEN Genome Exploration Research Group Phase II Team and the FANTOM Consortium"/>
        </authorList>
    </citation>
    <scope>NUCLEOTIDE SEQUENCE</scope>
    <source>
        <strain evidence="2">C57BL/6J</strain>
        <tissue evidence="1">Thymus</tissue>
    </source>
</reference>
<reference evidence="2" key="8">
    <citation type="journal article" date="2005" name="Science">
        <title>The Transcriptional Landscape of the Mammalian Genome.</title>
        <authorList>
            <consortium name="The FANTOM Consortium"/>
            <consortium name="Riken Genome Exploration Research Group and Genome Science Group (Genome Network Project Core Group)"/>
        </authorList>
    </citation>
    <scope>NUCLEOTIDE SEQUENCE</scope>
    <source>
        <strain evidence="2">C57BL/6J</strain>
        <tissue evidence="1">Thymus</tissue>
    </source>
</reference>
<organism evidence="2">
    <name type="scientific">Mus musculus</name>
    <name type="common">Mouse</name>
    <dbReference type="NCBI Taxonomy" id="10090"/>
    <lineage>
        <taxon>Eukaryota</taxon>
        <taxon>Metazoa</taxon>
        <taxon>Chordata</taxon>
        <taxon>Craniata</taxon>
        <taxon>Vertebrata</taxon>
        <taxon>Euteleostomi</taxon>
        <taxon>Mammalia</taxon>
        <taxon>Eutheria</taxon>
        <taxon>Euarchontoglires</taxon>
        <taxon>Glires</taxon>
        <taxon>Rodentia</taxon>
        <taxon>Myomorpha</taxon>
        <taxon>Muroidea</taxon>
        <taxon>Muridae</taxon>
        <taxon>Murinae</taxon>
        <taxon>Mus</taxon>
        <taxon>Mus</taxon>
    </lineage>
</organism>
<reference evidence="2" key="7">
    <citation type="submission" date="2004-03" db="EMBL/GenBank/DDBJ databases">
        <authorList>
            <person name="Arakawa T."/>
            <person name="Carninci P."/>
            <person name="Fukuda S."/>
            <person name="Hashizume W."/>
            <person name="Hayashida K."/>
            <person name="Hori F."/>
            <person name="Iida J."/>
            <person name="Imamura K."/>
            <person name="Imotani K."/>
            <person name="Itoh M."/>
            <person name="Kanagawa S."/>
            <person name="Kawai J."/>
            <person name="Kojima M."/>
            <person name="Konno H."/>
            <person name="Murata M."/>
            <person name="Nakamura M."/>
            <person name="Ninomiya N."/>
            <person name="Nishiyori H."/>
            <person name="Nomura K."/>
            <person name="Ohno M."/>
            <person name="Sakazume N."/>
            <person name="Sano H."/>
            <person name="Sasaki D."/>
            <person name="Shibata K."/>
            <person name="Shiraki T."/>
            <person name="Tagami M."/>
            <person name="Tagami Y."/>
            <person name="Waki K."/>
            <person name="Watahiki A."/>
            <person name="Muramatsu M."/>
            <person name="Hayashizaki Y."/>
        </authorList>
    </citation>
    <scope>NUCLEOTIDE SEQUENCE</scope>
    <source>
        <strain evidence="2">C57BL/6J</strain>
    </source>
</reference>
<dbReference type="EMBL" id="AK159465">
    <property type="protein sequence ID" value="BAE35106.1"/>
    <property type="molecule type" value="mRNA"/>
</dbReference>
<evidence type="ECO:0000313" key="2">
    <source>
        <dbReference type="EMBL" id="BAE35106.1"/>
    </source>
</evidence>
<dbReference type="AlphaFoldDB" id="Q3TX10"/>
<protein>
    <submittedName>
        <fullName evidence="2">Uncharacterized protein</fullName>
    </submittedName>
</protein>
<reference evidence="2" key="6">
    <citation type="journal article" date="2002" name="Nature">
        <title>Analysis of the mouse transcriptome based on functional annotation of 60,770 full-length cDNAs.</title>
        <authorList>
            <consortium name="The FANTOM Consortium and the RIKEN Genome Exploration Research Group Phase I and II Team"/>
        </authorList>
    </citation>
    <scope>NUCLEOTIDE SEQUENCE</scope>
    <source>
        <strain evidence="2">C57BL/6J</strain>
        <tissue evidence="1">Thymus</tissue>
    </source>
</reference>
<reference evidence="2" key="1">
    <citation type="journal article" date="1999" name="Methods Enzymol.">
        <title>High-efficiency full-length cDNA cloning.</title>
        <authorList>
            <person name="Carninci P."/>
            <person name="Hayashizaki Y."/>
        </authorList>
    </citation>
    <scope>NUCLEOTIDE SEQUENCE</scope>
    <source>
        <strain evidence="2">C57BL/6J</strain>
        <tissue evidence="1">Thymus</tissue>
    </source>
</reference>
<accession>Q3TX10</accession>
<dbReference type="AGR" id="MGI:1890081"/>
<proteinExistence type="evidence at transcript level"/>
<sequence>MPRMGLVLRRKEKCVPVLLRRRRGVTGEPFSMRVRATNHVCTSWSNGTVCETCISFDSFQPCCVYADLPRSV</sequence>
<reference evidence="1" key="5">
    <citation type="submission" date="2001-07" db="EMBL/GenBank/DDBJ databases">
        <authorList>
            <person name="Adachi J."/>
            <person name="Aizawa K."/>
            <person name="Akimura T."/>
            <person name="Arakawa T."/>
            <person name="Bono H."/>
            <person name="Carninci P."/>
            <person name="Fukuda S."/>
            <person name="Furuno M."/>
            <person name="Hanagaki T."/>
            <person name="Hara A."/>
            <person name="Hashizume W."/>
            <person name="Hayashida K."/>
            <person name="Hayatsu N."/>
            <person name="Hiramoto K."/>
            <person name="Hiraoka T."/>
            <person name="Hirozane T."/>
            <person name="Hori F."/>
            <person name="Imotani K."/>
            <person name="Ishii Y."/>
            <person name="Itoh M."/>
            <person name="Kagawa I."/>
            <person name="Kasukawa T."/>
            <person name="Katoh H."/>
            <person name="Kawai J."/>
            <person name="Kojima Y."/>
            <person name="Kondo S."/>
            <person name="Konno H."/>
            <person name="Kouda M."/>
            <person name="Koya S."/>
            <person name="Kurihara C."/>
            <person name="Matsuyama T."/>
            <person name="Miyazaki A."/>
            <person name="Murata M."/>
            <person name="Nakamura M."/>
            <person name="Nishi K."/>
            <person name="Nomura K."/>
            <person name="Numazaki R."/>
            <person name="Ohno M."/>
            <person name="Ohsato N."/>
            <person name="Okazaki Y."/>
            <person name="Saito R."/>
            <person name="Saitoh H."/>
            <person name="Sakai C."/>
            <person name="Sakai K."/>
            <person name="Sakazume N."/>
            <person name="Sano H."/>
            <person name="Sasaki D."/>
            <person name="Shibata K."/>
            <person name="Shinagawa A."/>
            <person name="Shiraki T."/>
            <person name="Sogabe Y."/>
            <person name="Tagami M."/>
            <person name="Tagawa A."/>
            <person name="Takahashi F."/>
            <person name="Takaku-Akahira S."/>
            <person name="Takeda Y."/>
            <person name="Tanaka T."/>
            <person name="Tomaru A."/>
            <person name="Toya T."/>
            <person name="Yasunishi A."/>
            <person name="Muramatsu M."/>
            <person name="Hayashizaki Y."/>
        </authorList>
    </citation>
    <scope>NUCLEOTIDE SEQUENCE</scope>
    <source>
        <strain evidence="1">C57BL/6J</strain>
        <tissue evidence="1">Thymus</tissue>
    </source>
</reference>
<dbReference type="EMBL" id="AK041595">
    <property type="protein sequence ID" value="BAE20596.1"/>
    <property type="molecule type" value="mRNA"/>
</dbReference>
<evidence type="ECO:0000313" key="1">
    <source>
        <dbReference type="EMBL" id="BAE20596.1"/>
    </source>
</evidence>
<reference evidence="2" key="3">
    <citation type="journal article" date="2000" name="Genome Res.">
        <title>RIKEN integrated sequence analysis (RISA) system--384-format sequencing pipeline with 384 multicapillary sequencer.</title>
        <authorList>
            <person name="Shibata K."/>
            <person name="Itoh M."/>
            <person name="Aizawa K."/>
            <person name="Nagaoka S."/>
            <person name="Sasaki N."/>
            <person name="Carninci P."/>
            <person name="Konno H."/>
            <person name="Akiyama J."/>
            <person name="Nishi K."/>
            <person name="Kitsunai T."/>
            <person name="Tashiro H."/>
            <person name="Itoh M."/>
            <person name="Sumi N."/>
            <person name="Ishii Y."/>
            <person name="Nakamura S."/>
            <person name="Hazama M."/>
            <person name="Nishine T."/>
            <person name="Harada A."/>
            <person name="Yamamoto R."/>
            <person name="Matsumoto H."/>
            <person name="Sakaguchi S."/>
            <person name="Ikegami T."/>
            <person name="Kashiwagi K."/>
            <person name="Fujiwake S."/>
            <person name="Inoue K."/>
            <person name="Togawa Y."/>
            <person name="Izawa M."/>
            <person name="Ohara E."/>
            <person name="Watahiki M."/>
            <person name="Yoneda Y."/>
            <person name="Ishikawa T."/>
            <person name="Ozawa K."/>
            <person name="Tanaka T."/>
            <person name="Matsuura S."/>
            <person name="Kawai J."/>
            <person name="Okazaki Y."/>
            <person name="Muramatsu M."/>
            <person name="Inoue Y."/>
            <person name="Kira A."/>
            <person name="Hayashizaki Y."/>
        </authorList>
    </citation>
    <scope>NUCLEOTIDE SEQUENCE</scope>
    <source>
        <strain evidence="2">C57BL/6J</strain>
        <tissue evidence="1">Thymus</tissue>
    </source>
</reference>
<reference evidence="2" key="9">
    <citation type="journal article" date="2005" name="Science">
        <title>Antisense Transcription in the Mammalian Transcriptome.</title>
        <authorList>
            <consortium name="RIKEN Genome Exploration Research Group and Genome Science Group (Genome Network Project Core Group) and the FANTOM Consortium"/>
        </authorList>
    </citation>
    <scope>NUCLEOTIDE SEQUENCE</scope>
    <source>
        <strain evidence="2">C57BL/6J</strain>
        <tissue evidence="1">Thymus</tissue>
    </source>
</reference>
<reference evidence="2" key="2">
    <citation type="journal article" date="2000" name="Genome Res.">
        <title>Normalization and subtraction of cap-trapper-selected cDNAs to prepare full-length cDNA libraries for rapid discovery of new genes.</title>
        <authorList>
            <person name="Carninci P."/>
            <person name="Shibata Y."/>
            <person name="Hayatsu N."/>
            <person name="Sugahara Y."/>
            <person name="Shibata K."/>
            <person name="Itoh M."/>
            <person name="Konno H."/>
            <person name="Okazaki Y."/>
            <person name="Muramatsu M."/>
            <person name="Hayashizaki Y."/>
        </authorList>
    </citation>
    <scope>NUCLEOTIDE SEQUENCE</scope>
    <source>
        <strain evidence="2">C57BL/6J</strain>
        <tissue evidence="1">Thymus</tissue>
    </source>
</reference>
<evidence type="ECO:0000313" key="3">
    <source>
        <dbReference type="MGI" id="MGI:1890081"/>
    </source>
</evidence>
<name>Q3TX10_MOUSE</name>
<dbReference type="MGI" id="MGI:1890081">
    <property type="gene designation" value="Foxo3"/>
</dbReference>